<dbReference type="Gene3D" id="2.40.30.170">
    <property type="match status" value="1"/>
</dbReference>
<dbReference type="PANTHER" id="PTHR30469:SF15">
    <property type="entry name" value="HLYD FAMILY OF SECRETION PROTEINS"/>
    <property type="match status" value="1"/>
</dbReference>
<evidence type="ECO:0000259" key="4">
    <source>
        <dbReference type="Pfam" id="PF25989"/>
    </source>
</evidence>
<sequence>MDLFKKKWFWGALVGLAVIVLVVANMVGLNRAAEVKTAEVKMGKIVEQIFTNGKLEPGQTTSVYAPASGVVEAVKVKQGDVVKKGQVLLTLGMEQVREQLEKERINLQLTEAERLAAKKQHFESFKQAHSENPDQEPKELDLTSYDLRIRSSQLTIKSLEKQLANQQVVIPADGVVTSLSANAGQMLAEGGEIATIADVSRLKVTAFLNELDAGKALPGMKAVVTGEAFADSYDGTISYLAPTAGLSDPTSKDTSVEMEVSLDQVAPELRPGYNVTVEMEIPDKERLLVPIDAVQYDGEQAYVFKVQDGAAVKTLVTTGKESEDQIELVTGAAAGDLVVVQGGDKLQDGAKVKVK</sequence>
<evidence type="ECO:0000313" key="6">
    <source>
        <dbReference type="Proteomes" id="UP001597211"/>
    </source>
</evidence>
<protein>
    <submittedName>
        <fullName evidence="5">Efflux RND transporter periplasmic adaptor subunit</fullName>
    </submittedName>
</protein>
<proteinExistence type="inferred from homology"/>
<dbReference type="Gene3D" id="2.40.420.20">
    <property type="match status" value="1"/>
</dbReference>
<feature type="domain" description="CzcB-like barrel-sandwich hybrid" evidence="3">
    <location>
        <begin position="60"/>
        <end position="198"/>
    </location>
</feature>
<gene>
    <name evidence="5" type="ORF">ACFQ2Z_08735</name>
</gene>
<dbReference type="EMBL" id="JBHTKZ010000012">
    <property type="protein sequence ID" value="MFD1181440.1"/>
    <property type="molecule type" value="Genomic_DNA"/>
</dbReference>
<dbReference type="SUPFAM" id="SSF111369">
    <property type="entry name" value="HlyD-like secretion proteins"/>
    <property type="match status" value="1"/>
</dbReference>
<dbReference type="InterPro" id="IPR058647">
    <property type="entry name" value="BSH_CzcB-like"/>
</dbReference>
<dbReference type="Proteomes" id="UP001597211">
    <property type="component" value="Unassembled WGS sequence"/>
</dbReference>
<keyword evidence="6" id="KW-1185">Reference proteome</keyword>
<accession>A0ABW3SAD2</accession>
<feature type="domain" description="YknX-like C-terminal permuted SH3-like" evidence="4">
    <location>
        <begin position="288"/>
        <end position="354"/>
    </location>
</feature>
<evidence type="ECO:0000313" key="5">
    <source>
        <dbReference type="EMBL" id="MFD1181440.1"/>
    </source>
</evidence>
<evidence type="ECO:0000256" key="1">
    <source>
        <dbReference type="ARBA" id="ARBA00009477"/>
    </source>
</evidence>
<dbReference type="Gene3D" id="1.10.287.470">
    <property type="entry name" value="Helix hairpin bin"/>
    <property type="match status" value="1"/>
</dbReference>
<comment type="similarity">
    <text evidence="1">Belongs to the membrane fusion protein (MFP) (TC 8.A.1) family.</text>
</comment>
<evidence type="ECO:0000259" key="3">
    <source>
        <dbReference type="Pfam" id="PF25973"/>
    </source>
</evidence>
<feature type="coiled-coil region" evidence="2">
    <location>
        <begin position="93"/>
        <end position="120"/>
    </location>
</feature>
<dbReference type="InterPro" id="IPR006143">
    <property type="entry name" value="RND_pump_MFP"/>
</dbReference>
<comment type="caution">
    <text evidence="5">The sequence shown here is derived from an EMBL/GenBank/DDBJ whole genome shotgun (WGS) entry which is preliminary data.</text>
</comment>
<keyword evidence="2" id="KW-0175">Coiled coil</keyword>
<reference evidence="6" key="1">
    <citation type="journal article" date="2019" name="Int. J. Syst. Evol. Microbiol.">
        <title>The Global Catalogue of Microorganisms (GCM) 10K type strain sequencing project: providing services to taxonomists for standard genome sequencing and annotation.</title>
        <authorList>
            <consortium name="The Broad Institute Genomics Platform"/>
            <consortium name="The Broad Institute Genome Sequencing Center for Infectious Disease"/>
            <person name="Wu L."/>
            <person name="Ma J."/>
        </authorList>
    </citation>
    <scope>NUCLEOTIDE SEQUENCE [LARGE SCALE GENOMIC DNA]</scope>
    <source>
        <strain evidence="6">CCUG 48216</strain>
    </source>
</reference>
<dbReference type="InterPro" id="IPR058637">
    <property type="entry name" value="YknX-like_C"/>
</dbReference>
<dbReference type="Gene3D" id="2.40.50.100">
    <property type="match status" value="1"/>
</dbReference>
<dbReference type="NCBIfam" id="TIGR01730">
    <property type="entry name" value="RND_mfp"/>
    <property type="match status" value="1"/>
</dbReference>
<dbReference type="Pfam" id="PF25973">
    <property type="entry name" value="BSH_CzcB"/>
    <property type="match status" value="1"/>
</dbReference>
<evidence type="ECO:0000256" key="2">
    <source>
        <dbReference type="SAM" id="Coils"/>
    </source>
</evidence>
<dbReference type="Pfam" id="PF25989">
    <property type="entry name" value="YknX_C"/>
    <property type="match status" value="1"/>
</dbReference>
<dbReference type="RefSeq" id="WP_240268480.1">
    <property type="nucleotide sequence ID" value="NZ_JAKSXN010000012.1"/>
</dbReference>
<dbReference type="PANTHER" id="PTHR30469">
    <property type="entry name" value="MULTIDRUG RESISTANCE PROTEIN MDTA"/>
    <property type="match status" value="1"/>
</dbReference>
<name>A0ABW3SAD2_9BACL</name>
<organism evidence="5 6">
    <name type="scientific">Paenibacillus timonensis</name>
    <dbReference type="NCBI Taxonomy" id="225915"/>
    <lineage>
        <taxon>Bacteria</taxon>
        <taxon>Bacillati</taxon>
        <taxon>Bacillota</taxon>
        <taxon>Bacilli</taxon>
        <taxon>Bacillales</taxon>
        <taxon>Paenibacillaceae</taxon>
        <taxon>Paenibacillus</taxon>
    </lineage>
</organism>